<evidence type="ECO:0000256" key="1">
    <source>
        <dbReference type="SAM" id="MobiDB-lite"/>
    </source>
</evidence>
<dbReference type="AlphaFoldDB" id="A0A8H6CAK5"/>
<organism evidence="2 3">
    <name type="scientific">Letharia lupina</name>
    <dbReference type="NCBI Taxonomy" id="560253"/>
    <lineage>
        <taxon>Eukaryota</taxon>
        <taxon>Fungi</taxon>
        <taxon>Dikarya</taxon>
        <taxon>Ascomycota</taxon>
        <taxon>Pezizomycotina</taxon>
        <taxon>Lecanoromycetes</taxon>
        <taxon>OSLEUM clade</taxon>
        <taxon>Lecanoromycetidae</taxon>
        <taxon>Lecanorales</taxon>
        <taxon>Lecanorineae</taxon>
        <taxon>Parmeliaceae</taxon>
        <taxon>Letharia</taxon>
    </lineage>
</organism>
<comment type="caution">
    <text evidence="2">The sequence shown here is derived from an EMBL/GenBank/DDBJ whole genome shotgun (WGS) entry which is preliminary data.</text>
</comment>
<feature type="region of interest" description="Disordered" evidence="1">
    <location>
        <begin position="136"/>
        <end position="161"/>
    </location>
</feature>
<sequence>MPYSRFRIRLPEGDARSRATLIIYADGLRQPTITTASTGKPNQSHLTSIVSKSAACFPGTLRLLPPPLLPPPLLAADVDEDGADDREEDDVRSGRSLGRAVAASVETSSVDEVVREDDIAVATEELEDVVGKCSEVGDTDDEEVDVEEEEEGVEGAALDAL</sequence>
<gene>
    <name evidence="2" type="ORF">HO133_003875</name>
</gene>
<feature type="compositionally biased region" description="Acidic residues" evidence="1">
    <location>
        <begin position="137"/>
        <end position="153"/>
    </location>
</feature>
<dbReference type="EMBL" id="JACCJB010000018">
    <property type="protein sequence ID" value="KAF6220050.1"/>
    <property type="molecule type" value="Genomic_DNA"/>
</dbReference>
<feature type="compositionally biased region" description="Acidic residues" evidence="1">
    <location>
        <begin position="77"/>
        <end position="90"/>
    </location>
</feature>
<proteinExistence type="predicted"/>
<dbReference type="Proteomes" id="UP000593566">
    <property type="component" value="Unassembled WGS sequence"/>
</dbReference>
<evidence type="ECO:0000313" key="3">
    <source>
        <dbReference type="Proteomes" id="UP000593566"/>
    </source>
</evidence>
<protein>
    <submittedName>
        <fullName evidence="2">Uncharacterized protein</fullName>
    </submittedName>
</protein>
<accession>A0A8H6CAK5</accession>
<evidence type="ECO:0000313" key="2">
    <source>
        <dbReference type="EMBL" id="KAF6220050.1"/>
    </source>
</evidence>
<name>A0A8H6CAK5_9LECA</name>
<dbReference type="RefSeq" id="XP_037149485.1">
    <property type="nucleotide sequence ID" value="XM_037294797.1"/>
</dbReference>
<reference evidence="2 3" key="1">
    <citation type="journal article" date="2020" name="Genomics">
        <title>Complete, high-quality genomes from long-read metagenomic sequencing of two wolf lichen thalli reveals enigmatic genome architecture.</title>
        <authorList>
            <person name="McKenzie S.K."/>
            <person name="Walston R.F."/>
            <person name="Allen J.L."/>
        </authorList>
    </citation>
    <scope>NUCLEOTIDE SEQUENCE [LARGE SCALE GENOMIC DNA]</scope>
    <source>
        <strain evidence="2">WasteWater1</strain>
    </source>
</reference>
<keyword evidence="3" id="KW-1185">Reference proteome</keyword>
<feature type="region of interest" description="Disordered" evidence="1">
    <location>
        <begin position="72"/>
        <end position="99"/>
    </location>
</feature>
<dbReference type="GeneID" id="59332286"/>